<keyword evidence="5" id="KW-0560">Oxidoreductase</keyword>
<dbReference type="GO" id="GO:0044283">
    <property type="term" value="P:small molecule biosynthetic process"/>
    <property type="evidence" value="ECO:0007669"/>
    <property type="project" value="UniProtKB-ARBA"/>
</dbReference>
<dbReference type="Gene3D" id="3.40.50.12470">
    <property type="match status" value="1"/>
</dbReference>
<dbReference type="InterPro" id="IPR050364">
    <property type="entry name" value="Cytochrome_P450_fung"/>
</dbReference>
<sequence>MPPRMTSGPSLCRKIYNSSLSEFGVMGYEYGYTLADPNVPANLFHVLRRQIHREFRKPLFILFSKSLLRHPLARSDIEEFVGERQFQPLLDDPEHERATINPPEEINRVIFCSGQPSPVRRTASLPWAQVRDNLDRYPHATDIVWSQEEPLNGDAGSHIMRRFDAIFGQTVHHSGKLIRFAGRDPIASVAVGSKALHVEQERRVMRDAFDMPPDGLVGIGNTIDFTLANQRLDHQPRAEQSSFVGPVLSVIGLVWATGQWMHQLVAPGHSTFPISLELGDTAVVSLDPKTGQIWLVAPCILTYLIRFDQSDKIIASSKLSRMESVVPIALAIVLVWCCLHLIRRRTPQLPLPPGPTLLSGPFPEKDIATTFRKWNQRYGPVMSFKVGSRTFVVLGTRQAAQDLLEKRGSIYSSRPPSVWMDEYLNKGLAAAFMPYGPEWRLNRRLHGSLLSAHHTTAYRHLQDIQSKHLLHEFLSTDDFSHSFHQYTSNVMFTLVYGKGRGKDDDDHRRLEQINQMAGFVLQGASCWAILIDLFPVLDRLPRIFWRWRSEVARLHDKTMIVYRECCEEALAADCWNWSKEVTQKKDVMQLPWDNVCYSLGELYVAGIHTTKMVLDLFVLVTTLYPDVASKAQQELDSVVGADRLPSFDDIEGLPYINAIISELLRWRPISPIAVPHAAIQDDEYMGYSIPRGATVIANQFGMNMDDTVFNDPSSFRPERYLENPGLPVSAFGFGRRACPGHRLARSSLFIVISRLLWGFNITAADKEPLDEDSLPASVKATFRVRSPHRQKIIERNWTLAEKDERIILTEIESKMHGHPDLFPASEVYLEISEEVLLAGFLQAMSEVATAVETQVVNIQGETDPRAEDRFRTVLAGDGPRKDVLAHIFYTKVAEDGVKPTEKDLPFLKPEFTDDRTVVIHDARGLDKTVDENGFEYFSHPKPDADYSNDDSIRRVYYPAMMQMIKEKFGASEVMIFNHRVRNVPYSTKYGTDYNSYNGPVLRPHVDFAPVHAPMFIRKIRPQTYQEYEGRRWQVINFWRPLSTILRDPLTVADARTVPETDELVHVAYQGTPHQTESFLTMGGVEGLHQWYYYPEQKPDEVLAFKIYDSAPKHADARIVPHTSFRWLDVQDAPTRYSIEVRCFLAYD</sequence>
<dbReference type="NCBIfam" id="NF041278">
    <property type="entry name" value="CmcJ_NvfI_EfuI"/>
    <property type="match status" value="1"/>
</dbReference>
<dbReference type="RefSeq" id="XP_026616404.1">
    <property type="nucleotide sequence ID" value="XM_026758632.1"/>
</dbReference>
<dbReference type="PANTHER" id="PTHR46300:SF1">
    <property type="entry name" value="P450, PUTATIVE (EUROFUNG)-RELATED"/>
    <property type="match status" value="1"/>
</dbReference>
<gene>
    <name evidence="11" type="ORF">CDV56_105013</name>
</gene>
<keyword evidence="6 9" id="KW-0408">Iron</keyword>
<dbReference type="OrthoDB" id="1470350at2759"/>
<evidence type="ECO:0000256" key="9">
    <source>
        <dbReference type="PIRSR" id="PIRSR602401-1"/>
    </source>
</evidence>
<evidence type="ECO:0000313" key="12">
    <source>
        <dbReference type="Proteomes" id="UP000215305"/>
    </source>
</evidence>
<dbReference type="PROSITE" id="PS00086">
    <property type="entry name" value="CYTOCHROME_P450"/>
    <property type="match status" value="1"/>
</dbReference>
<dbReference type="Gene3D" id="3.40.50.11610">
    <property type="entry name" value="Multifunctional 2-oxoglutarate metabolism enzyme, C-terminal domain"/>
    <property type="match status" value="1"/>
</dbReference>
<dbReference type="InterPro" id="IPR017972">
    <property type="entry name" value="Cyt_P450_CS"/>
</dbReference>
<evidence type="ECO:0000256" key="7">
    <source>
        <dbReference type="ARBA" id="ARBA00023033"/>
    </source>
</evidence>
<dbReference type="GO" id="GO:0020037">
    <property type="term" value="F:heme binding"/>
    <property type="evidence" value="ECO:0007669"/>
    <property type="project" value="InterPro"/>
</dbReference>
<dbReference type="GeneID" id="38126987"/>
<dbReference type="Pfam" id="PF16870">
    <property type="entry name" value="OxoGdeHyase_C"/>
    <property type="match status" value="1"/>
</dbReference>
<comment type="similarity">
    <text evidence="2">Belongs to the cytochrome P450 family.</text>
</comment>
<dbReference type="SUPFAM" id="SSF48264">
    <property type="entry name" value="Cytochrome P450"/>
    <property type="match status" value="1"/>
</dbReference>
<evidence type="ECO:0000256" key="8">
    <source>
        <dbReference type="ARBA" id="ARBA00023604"/>
    </source>
</evidence>
<dbReference type="PANTHER" id="PTHR46300">
    <property type="entry name" value="P450, PUTATIVE (EUROFUNG)-RELATED-RELATED"/>
    <property type="match status" value="1"/>
</dbReference>
<feature type="binding site" description="axial binding residue" evidence="9">
    <location>
        <position position="738"/>
    </location>
    <ligand>
        <name>heme</name>
        <dbReference type="ChEBI" id="CHEBI:30413"/>
    </ligand>
    <ligandPart>
        <name>Fe</name>
        <dbReference type="ChEBI" id="CHEBI:18248"/>
    </ligandPart>
</feature>
<keyword evidence="4 9" id="KW-0479">Metal-binding</keyword>
<reference evidence="11" key="1">
    <citation type="submission" date="2018-08" db="EMBL/GenBank/DDBJ databases">
        <title>Draft genome sequence of azole-resistant Aspergillus thermomutatus (Neosartorya pseudofischeri) strain HMR AF 39, isolated from a human nasal aspirate.</title>
        <authorList>
            <person name="Parent-Michaud M."/>
            <person name="Dufresne P.J."/>
            <person name="Fournier E."/>
            <person name="Martineau C."/>
            <person name="Moreira S."/>
            <person name="Perkins V."/>
            <person name="De Repentigny L."/>
            <person name="Dufresne S.F."/>
        </authorList>
    </citation>
    <scope>NUCLEOTIDE SEQUENCE [LARGE SCALE GENOMIC DNA]</scope>
    <source>
        <strain evidence="11">HMR AF 39</strain>
    </source>
</reference>
<evidence type="ECO:0000256" key="1">
    <source>
        <dbReference type="ARBA" id="ARBA00001971"/>
    </source>
</evidence>
<dbReference type="STRING" id="41047.A0A397HF29"/>
<name>A0A397HF29_ASPTH</name>
<organism evidence="11 12">
    <name type="scientific">Aspergillus thermomutatus</name>
    <name type="common">Neosartorya pseudofischeri</name>
    <dbReference type="NCBI Taxonomy" id="41047"/>
    <lineage>
        <taxon>Eukaryota</taxon>
        <taxon>Fungi</taxon>
        <taxon>Dikarya</taxon>
        <taxon>Ascomycota</taxon>
        <taxon>Pezizomycotina</taxon>
        <taxon>Eurotiomycetes</taxon>
        <taxon>Eurotiomycetidae</taxon>
        <taxon>Eurotiales</taxon>
        <taxon>Aspergillaceae</taxon>
        <taxon>Aspergillus</taxon>
        <taxon>Aspergillus subgen. Fumigati</taxon>
    </lineage>
</organism>
<comment type="caution">
    <text evidence="11">The sequence shown here is derived from an EMBL/GenBank/DDBJ whole genome shotgun (WGS) entry which is preliminary data.</text>
</comment>
<dbReference type="InterPro" id="IPR001128">
    <property type="entry name" value="Cyt_P450"/>
</dbReference>
<dbReference type="GO" id="GO:0004497">
    <property type="term" value="F:monooxygenase activity"/>
    <property type="evidence" value="ECO:0007669"/>
    <property type="project" value="UniProtKB-KW"/>
</dbReference>
<comment type="cofactor">
    <cofactor evidence="1 9">
        <name>heme</name>
        <dbReference type="ChEBI" id="CHEBI:30413"/>
    </cofactor>
</comment>
<keyword evidence="3 9" id="KW-0349">Heme</keyword>
<proteinExistence type="inferred from homology"/>
<evidence type="ECO:0000256" key="5">
    <source>
        <dbReference type="ARBA" id="ARBA00023002"/>
    </source>
</evidence>
<dbReference type="PRINTS" id="PR00463">
    <property type="entry name" value="EP450I"/>
</dbReference>
<evidence type="ECO:0000256" key="4">
    <source>
        <dbReference type="ARBA" id="ARBA00022723"/>
    </source>
</evidence>
<dbReference type="Gene3D" id="1.10.630.10">
    <property type="entry name" value="Cytochrome P450"/>
    <property type="match status" value="1"/>
</dbReference>
<evidence type="ECO:0000313" key="11">
    <source>
        <dbReference type="EMBL" id="RHZ61439.1"/>
    </source>
</evidence>
<evidence type="ECO:0000256" key="6">
    <source>
        <dbReference type="ARBA" id="ARBA00023004"/>
    </source>
</evidence>
<dbReference type="CDD" id="cd11065">
    <property type="entry name" value="CYP64-like"/>
    <property type="match status" value="1"/>
</dbReference>
<accession>A0A397HF29</accession>
<dbReference type="GO" id="GO:0016705">
    <property type="term" value="F:oxidoreductase activity, acting on paired donors, with incorporation or reduction of molecular oxygen"/>
    <property type="evidence" value="ECO:0007669"/>
    <property type="project" value="InterPro"/>
</dbReference>
<evidence type="ECO:0000256" key="2">
    <source>
        <dbReference type="ARBA" id="ARBA00010617"/>
    </source>
</evidence>
<dbReference type="InterPro" id="IPR002401">
    <property type="entry name" value="Cyt_P450_E_grp-I"/>
</dbReference>
<dbReference type="InterPro" id="IPR044053">
    <property type="entry name" value="AsaB-like"/>
</dbReference>
<dbReference type="InterPro" id="IPR042179">
    <property type="entry name" value="KGD_C_sf"/>
</dbReference>
<dbReference type="InterPro" id="IPR036396">
    <property type="entry name" value="Cyt_P450_sf"/>
</dbReference>
<dbReference type="InterPro" id="IPR031717">
    <property type="entry name" value="ODO-1/KGD_C"/>
</dbReference>
<protein>
    <recommendedName>
        <fullName evidence="10">2-oxoglutarate dehydrogenase E1 component/KDG C-terminal domain-containing protein</fullName>
    </recommendedName>
</protein>
<dbReference type="GO" id="GO:0005506">
    <property type="term" value="F:iron ion binding"/>
    <property type="evidence" value="ECO:0007669"/>
    <property type="project" value="InterPro"/>
</dbReference>
<feature type="domain" description="2-oxoglutarate dehydrogenase E1 component/KDG C-terminal" evidence="10">
    <location>
        <begin position="123"/>
        <end position="209"/>
    </location>
</feature>
<keyword evidence="7" id="KW-0503">Monooxygenase</keyword>
<evidence type="ECO:0000259" key="10">
    <source>
        <dbReference type="Pfam" id="PF16870"/>
    </source>
</evidence>
<dbReference type="Proteomes" id="UP000215305">
    <property type="component" value="Unassembled WGS sequence"/>
</dbReference>
<dbReference type="AlphaFoldDB" id="A0A397HF29"/>
<dbReference type="VEuPathDB" id="FungiDB:CDV56_105013"/>
<keyword evidence="12" id="KW-1185">Reference proteome</keyword>
<dbReference type="EMBL" id="NKHU02000044">
    <property type="protein sequence ID" value="RHZ61439.1"/>
    <property type="molecule type" value="Genomic_DNA"/>
</dbReference>
<dbReference type="Pfam" id="PF00067">
    <property type="entry name" value="p450"/>
    <property type="match status" value="1"/>
</dbReference>
<comment type="similarity">
    <text evidence="8">Belongs to the asaB hydroxylase/desaturase family.</text>
</comment>
<evidence type="ECO:0000256" key="3">
    <source>
        <dbReference type="ARBA" id="ARBA00022617"/>
    </source>
</evidence>